<dbReference type="OrthoDB" id="9801454at2"/>
<dbReference type="KEGG" id="ssm:Spirs_3180"/>
<dbReference type="eggNOG" id="COG1058">
    <property type="taxonomic scope" value="Bacteria"/>
</dbReference>
<proteinExistence type="inferred from homology"/>
<dbReference type="Pfam" id="PF02464">
    <property type="entry name" value="CinA"/>
    <property type="match status" value="1"/>
</dbReference>
<dbReference type="RefSeq" id="WP_013255737.1">
    <property type="nucleotide sequence ID" value="NC_014364.1"/>
</dbReference>
<dbReference type="InterPro" id="IPR036425">
    <property type="entry name" value="MoaB/Mog-like_dom_sf"/>
</dbReference>
<dbReference type="PANTHER" id="PTHR13939">
    <property type="entry name" value="NICOTINAMIDE-NUCLEOTIDE AMIDOHYDROLASE PNCC"/>
    <property type="match status" value="1"/>
</dbReference>
<dbReference type="SUPFAM" id="SSF142433">
    <property type="entry name" value="CinA-like"/>
    <property type="match status" value="1"/>
</dbReference>
<dbReference type="Gene3D" id="3.40.980.10">
    <property type="entry name" value="MoaB/Mog-like domain"/>
    <property type="match status" value="1"/>
</dbReference>
<dbReference type="eggNOG" id="COG1546">
    <property type="taxonomic scope" value="Bacteria"/>
</dbReference>
<dbReference type="SMART" id="SM00852">
    <property type="entry name" value="MoCF_biosynth"/>
    <property type="match status" value="1"/>
</dbReference>
<accession>E1R5F0</accession>
<name>E1R5F0_SEDSS</name>
<dbReference type="HAMAP" id="MF_00226_B">
    <property type="entry name" value="CinA_B"/>
    <property type="match status" value="1"/>
</dbReference>
<dbReference type="HOGENOM" id="CLU_030805_9_2_12"/>
<dbReference type="STRING" id="573413.Spirs_3180"/>
<dbReference type="CDD" id="cd00885">
    <property type="entry name" value="cinA"/>
    <property type="match status" value="1"/>
</dbReference>
<dbReference type="InterPro" id="IPR008135">
    <property type="entry name" value="Competence-induced_CinA"/>
</dbReference>
<comment type="similarity">
    <text evidence="1">Belongs to the CinA family.</text>
</comment>
<reference evidence="3 4" key="1">
    <citation type="journal article" date="2010" name="Stand. Genomic Sci.">
        <title>Complete genome sequence of Spirochaeta smaragdinae type strain (SEBR 4228).</title>
        <authorList>
            <person name="Mavromatis K."/>
            <person name="Yasawong M."/>
            <person name="Chertkov O."/>
            <person name="Lapidus A."/>
            <person name="Lucas S."/>
            <person name="Nolan M."/>
            <person name="Del Rio T.G."/>
            <person name="Tice H."/>
            <person name="Cheng J.F."/>
            <person name="Pitluck S."/>
            <person name="Liolios K."/>
            <person name="Ivanova N."/>
            <person name="Tapia R."/>
            <person name="Han C."/>
            <person name="Bruce D."/>
            <person name="Goodwin L."/>
            <person name="Pati A."/>
            <person name="Chen A."/>
            <person name="Palaniappan K."/>
            <person name="Land M."/>
            <person name="Hauser L."/>
            <person name="Chang Y.J."/>
            <person name="Jeffries C.D."/>
            <person name="Detter J.C."/>
            <person name="Rohde M."/>
            <person name="Brambilla E."/>
            <person name="Spring S."/>
            <person name="Goker M."/>
            <person name="Sikorski J."/>
            <person name="Woyke T."/>
            <person name="Bristow J."/>
            <person name="Eisen J.A."/>
            <person name="Markowitz V."/>
            <person name="Hugenholtz P."/>
            <person name="Klenk H.P."/>
            <person name="Kyrpides N.C."/>
        </authorList>
    </citation>
    <scope>NUCLEOTIDE SEQUENCE [LARGE SCALE GENOMIC DNA]</scope>
    <source>
        <strain evidence="4">DSM 11293 / JCM 15392 / SEBR 4228</strain>
    </source>
</reference>
<dbReference type="PANTHER" id="PTHR13939:SF0">
    <property type="entry name" value="NMN AMIDOHYDROLASE-LIKE PROTEIN YFAY"/>
    <property type="match status" value="1"/>
</dbReference>
<dbReference type="Pfam" id="PF00994">
    <property type="entry name" value="MoCF_biosynth"/>
    <property type="match status" value="1"/>
</dbReference>
<evidence type="ECO:0000313" key="4">
    <source>
        <dbReference type="Proteomes" id="UP000002318"/>
    </source>
</evidence>
<sequence length="421" mass="45662">MSEISVVILSIGTELTEGIIRDSHGQFLSSELTARGFSVRRIEQLPDNDGLLARFQDGVNDADVVIITGGLGPTADDITRDAVANLCGKGLEFREDVWEMIKDRFPRLCGNANQRQAMIPEGCDVLDNPFGTAPGFRGEVDGTLLFVLPGPPKELRGMAELHLFPFVEHHFALPVRELSEASIFLIGESRLEEACREIAADNADLESVLWGTRVQERRISLYLRGGREEDRLRFLDLLAKKMGKELVRLGDLNAEQILFSTLKERGLTFAAAESCTGGMLGSVLTSLPGSSAYFLGSCVSYADSFKRRFLGVGEATLSQYGAVSRECAMEMALGVLDASGADVACSITGIAGPSGGSVEKPVGTVWFGLAGKDGAVSARQFRFGFSRDSVRRRATVTAMLLTEIYLDGDDALDMCGFWQYS</sequence>
<evidence type="ECO:0000256" key="1">
    <source>
        <dbReference type="HAMAP-Rule" id="MF_00226"/>
    </source>
</evidence>
<dbReference type="AlphaFoldDB" id="E1R5F0"/>
<dbReference type="SUPFAM" id="SSF53218">
    <property type="entry name" value="Molybdenum cofactor biosynthesis proteins"/>
    <property type="match status" value="1"/>
</dbReference>
<feature type="domain" description="MoaB/Mog" evidence="2">
    <location>
        <begin position="7"/>
        <end position="170"/>
    </location>
</feature>
<dbReference type="InterPro" id="IPR036653">
    <property type="entry name" value="CinA-like_C"/>
</dbReference>
<evidence type="ECO:0000313" key="3">
    <source>
        <dbReference type="EMBL" id="ADK82278.1"/>
    </source>
</evidence>
<organism evidence="3 4">
    <name type="scientific">Sediminispirochaeta smaragdinae (strain DSM 11293 / JCM 15392 / SEBR 4228)</name>
    <name type="common">Spirochaeta smaragdinae</name>
    <dbReference type="NCBI Taxonomy" id="573413"/>
    <lineage>
        <taxon>Bacteria</taxon>
        <taxon>Pseudomonadati</taxon>
        <taxon>Spirochaetota</taxon>
        <taxon>Spirochaetia</taxon>
        <taxon>Spirochaetales</taxon>
        <taxon>Spirochaetaceae</taxon>
        <taxon>Sediminispirochaeta</taxon>
    </lineage>
</organism>
<evidence type="ECO:0000259" key="2">
    <source>
        <dbReference type="SMART" id="SM00852"/>
    </source>
</evidence>
<dbReference type="NCBIfam" id="TIGR00199">
    <property type="entry name" value="PncC_domain"/>
    <property type="match status" value="1"/>
</dbReference>
<keyword evidence="4" id="KW-1185">Reference proteome</keyword>
<dbReference type="PIRSF" id="PIRSF006728">
    <property type="entry name" value="CinA"/>
    <property type="match status" value="1"/>
</dbReference>
<gene>
    <name evidence="3" type="ordered locus">Spirs_3180</name>
</gene>
<dbReference type="EMBL" id="CP002116">
    <property type="protein sequence ID" value="ADK82278.1"/>
    <property type="molecule type" value="Genomic_DNA"/>
</dbReference>
<dbReference type="InterPro" id="IPR001453">
    <property type="entry name" value="MoaB/Mog_dom"/>
</dbReference>
<protein>
    <recommendedName>
        <fullName evidence="1">CinA-like protein</fullName>
    </recommendedName>
</protein>
<dbReference type="Gene3D" id="3.90.950.20">
    <property type="entry name" value="CinA-like"/>
    <property type="match status" value="1"/>
</dbReference>
<dbReference type="Proteomes" id="UP000002318">
    <property type="component" value="Chromosome"/>
</dbReference>
<dbReference type="InterPro" id="IPR050101">
    <property type="entry name" value="CinA"/>
</dbReference>
<dbReference type="InterPro" id="IPR008136">
    <property type="entry name" value="CinA_C"/>
</dbReference>